<evidence type="ECO:0000313" key="1">
    <source>
        <dbReference type="EMBL" id="UOQ70477.1"/>
    </source>
</evidence>
<proteinExistence type="predicted"/>
<sequence length="174" mass="18935">MDFFRLNVYLGQRRCWNLRSRCITLGSIIGLYPFINLFFSNEKNLTPLAFFCSVGLSAQAQWVLQNTAANPETPPVYFSVLMHTVSDQVAWQLLQENADEATTNTLSKTANGGATWTFHSINGTSPFQAGGLHAIDGNTAFVTQFNTVAAGGGEILKTTDGATPGPKSQVRRSL</sequence>
<organism evidence="1 2">
    <name type="scientific">Hymenobacter cellulosilyticus</name>
    <dbReference type="NCBI Taxonomy" id="2932248"/>
    <lineage>
        <taxon>Bacteria</taxon>
        <taxon>Pseudomonadati</taxon>
        <taxon>Bacteroidota</taxon>
        <taxon>Cytophagia</taxon>
        <taxon>Cytophagales</taxon>
        <taxon>Hymenobacteraceae</taxon>
        <taxon>Hymenobacter</taxon>
    </lineage>
</organism>
<protein>
    <submittedName>
        <fullName evidence="1">Uncharacterized protein</fullName>
    </submittedName>
</protein>
<name>A0A8T9PZF3_9BACT</name>
<evidence type="ECO:0000313" key="2">
    <source>
        <dbReference type="Proteomes" id="UP000831796"/>
    </source>
</evidence>
<dbReference type="Proteomes" id="UP000831796">
    <property type="component" value="Chromosome"/>
</dbReference>
<gene>
    <name evidence="1" type="ORF">MUN79_17300</name>
</gene>
<dbReference type="EMBL" id="CP095046">
    <property type="protein sequence ID" value="UOQ70477.1"/>
    <property type="molecule type" value="Genomic_DNA"/>
</dbReference>
<dbReference type="KEGG" id="hcu:MUN79_17300"/>
<dbReference type="SUPFAM" id="SSF110296">
    <property type="entry name" value="Oligoxyloglucan reducing end-specific cellobiohydrolase"/>
    <property type="match status" value="1"/>
</dbReference>
<reference evidence="1" key="1">
    <citation type="submission" date="2022-04" db="EMBL/GenBank/DDBJ databases">
        <title>Hymenobacter sp. isolated from the air.</title>
        <authorList>
            <person name="Won M."/>
            <person name="Lee C.-M."/>
            <person name="Woen H.-Y."/>
            <person name="Kwon S.-W."/>
        </authorList>
    </citation>
    <scope>NUCLEOTIDE SEQUENCE</scope>
    <source>
        <strain evidence="1">5116S-3</strain>
    </source>
</reference>
<keyword evidence="2" id="KW-1185">Reference proteome</keyword>
<dbReference type="AlphaFoldDB" id="A0A8T9PZF3"/>
<accession>A0A8T9PZF3</accession>
<dbReference type="RefSeq" id="WP_244673899.1">
    <property type="nucleotide sequence ID" value="NZ_CP095046.1"/>
</dbReference>